<dbReference type="SUPFAM" id="SSF51445">
    <property type="entry name" value="(Trans)glycosidases"/>
    <property type="match status" value="1"/>
</dbReference>
<dbReference type="Gramene" id="OMO68424">
    <property type="protein sequence ID" value="OMO68424"/>
    <property type="gene ID" value="CCACVL1_19959"/>
</dbReference>
<dbReference type="PANTHER" id="PTHR32227">
    <property type="entry name" value="GLUCAN ENDO-1,3-BETA-GLUCOSIDASE BG1-RELATED-RELATED"/>
    <property type="match status" value="1"/>
</dbReference>
<evidence type="ECO:0000256" key="1">
    <source>
        <dbReference type="ARBA" id="ARBA00000382"/>
    </source>
</evidence>
<evidence type="ECO:0000256" key="3">
    <source>
        <dbReference type="ARBA" id="ARBA00012780"/>
    </source>
</evidence>
<accession>A0A1R3HDK8</accession>
<reference evidence="7 8" key="1">
    <citation type="submission" date="2013-09" db="EMBL/GenBank/DDBJ databases">
        <title>Corchorus capsularis genome sequencing.</title>
        <authorList>
            <person name="Alam M."/>
            <person name="Haque M.S."/>
            <person name="Islam M.S."/>
            <person name="Emdad E.M."/>
            <person name="Islam M.M."/>
            <person name="Ahmed B."/>
            <person name="Halim A."/>
            <person name="Hossen Q.M.M."/>
            <person name="Hossain M.Z."/>
            <person name="Ahmed R."/>
            <person name="Khan M.M."/>
            <person name="Islam R."/>
            <person name="Rashid M.M."/>
            <person name="Khan S.A."/>
            <person name="Rahman M.S."/>
            <person name="Alam M."/>
        </authorList>
    </citation>
    <scope>NUCLEOTIDE SEQUENCE [LARGE SCALE GENOMIC DNA]</scope>
    <source>
        <strain evidence="8">cv. CVL-1</strain>
        <tissue evidence="7">Whole seedling</tissue>
    </source>
</reference>
<dbReference type="InterPro" id="IPR000490">
    <property type="entry name" value="Glyco_hydro_17"/>
</dbReference>
<keyword evidence="4 7" id="KW-0378">Hydrolase</keyword>
<comment type="similarity">
    <text evidence="2 6">Belongs to the glycosyl hydrolase 17 family.</text>
</comment>
<dbReference type="Proteomes" id="UP000188268">
    <property type="component" value="Unassembled WGS sequence"/>
</dbReference>
<dbReference type="EMBL" id="AWWV01012204">
    <property type="protein sequence ID" value="OMO68424.1"/>
    <property type="molecule type" value="Genomic_DNA"/>
</dbReference>
<comment type="caution">
    <text evidence="7">The sequence shown here is derived from an EMBL/GenBank/DDBJ whole genome shotgun (WGS) entry which is preliminary data.</text>
</comment>
<dbReference type="EC" id="3.2.1.39" evidence="3"/>
<evidence type="ECO:0000313" key="7">
    <source>
        <dbReference type="EMBL" id="OMO68424.1"/>
    </source>
</evidence>
<dbReference type="STRING" id="210143.A0A1R3HDK8"/>
<dbReference type="GO" id="GO:0005975">
    <property type="term" value="P:carbohydrate metabolic process"/>
    <property type="evidence" value="ECO:0007669"/>
    <property type="project" value="InterPro"/>
</dbReference>
<protein>
    <recommendedName>
        <fullName evidence="3">glucan endo-1,3-beta-D-glucosidase</fullName>
        <ecNumber evidence="3">3.2.1.39</ecNumber>
    </recommendedName>
</protein>
<organism evidence="7 8">
    <name type="scientific">Corchorus capsularis</name>
    <name type="common">Jute</name>
    <dbReference type="NCBI Taxonomy" id="210143"/>
    <lineage>
        <taxon>Eukaryota</taxon>
        <taxon>Viridiplantae</taxon>
        <taxon>Streptophyta</taxon>
        <taxon>Embryophyta</taxon>
        <taxon>Tracheophyta</taxon>
        <taxon>Spermatophyta</taxon>
        <taxon>Magnoliopsida</taxon>
        <taxon>eudicotyledons</taxon>
        <taxon>Gunneridae</taxon>
        <taxon>Pentapetalae</taxon>
        <taxon>rosids</taxon>
        <taxon>malvids</taxon>
        <taxon>Malvales</taxon>
        <taxon>Malvaceae</taxon>
        <taxon>Grewioideae</taxon>
        <taxon>Apeibeae</taxon>
        <taxon>Corchorus</taxon>
    </lineage>
</organism>
<dbReference type="GO" id="GO:0042973">
    <property type="term" value="F:glucan endo-1,3-beta-D-glucosidase activity"/>
    <property type="evidence" value="ECO:0007669"/>
    <property type="project" value="UniProtKB-EC"/>
</dbReference>
<evidence type="ECO:0000256" key="6">
    <source>
        <dbReference type="RuleBase" id="RU004335"/>
    </source>
</evidence>
<comment type="catalytic activity">
    <reaction evidence="1">
        <text>Hydrolysis of (1-&gt;3)-beta-D-glucosidic linkages in (1-&gt;3)-beta-D-glucans.</text>
        <dbReference type="EC" id="3.2.1.39"/>
    </reaction>
</comment>
<keyword evidence="8" id="KW-1185">Reference proteome</keyword>
<evidence type="ECO:0000256" key="5">
    <source>
        <dbReference type="ARBA" id="ARBA00023295"/>
    </source>
</evidence>
<evidence type="ECO:0000256" key="2">
    <source>
        <dbReference type="ARBA" id="ARBA00008773"/>
    </source>
</evidence>
<dbReference type="OrthoDB" id="1930412at2759"/>
<evidence type="ECO:0000313" key="8">
    <source>
        <dbReference type="Proteomes" id="UP000188268"/>
    </source>
</evidence>
<name>A0A1R3HDK8_COCAP</name>
<proteinExistence type="inferred from homology"/>
<sequence>MVESNRDNIFEAVQNLHSALKQLGLQRIKISTIVSFIATINNPFPASKARVSDSNLDFFRKLLRFLEETDTPLLINLYPYQILKSRPEVLVAFALFKEYPHLIRYDMVNSYKMFELRIS</sequence>
<gene>
    <name evidence="7" type="ORF">CCACVL1_19959</name>
</gene>
<keyword evidence="5" id="KW-0326">Glycosidase</keyword>
<dbReference type="Pfam" id="PF00332">
    <property type="entry name" value="Glyco_hydro_17"/>
    <property type="match status" value="1"/>
</dbReference>
<dbReference type="AlphaFoldDB" id="A0A1R3HDK8"/>
<dbReference type="InterPro" id="IPR017853">
    <property type="entry name" value="GH"/>
</dbReference>
<dbReference type="InterPro" id="IPR044965">
    <property type="entry name" value="Glyco_hydro_17_plant"/>
</dbReference>
<evidence type="ECO:0000256" key="4">
    <source>
        <dbReference type="ARBA" id="ARBA00022801"/>
    </source>
</evidence>
<dbReference type="Gene3D" id="3.20.20.80">
    <property type="entry name" value="Glycosidases"/>
    <property type="match status" value="1"/>
</dbReference>